<evidence type="ECO:0000313" key="2">
    <source>
        <dbReference type="Proteomes" id="UP000095765"/>
    </source>
</evidence>
<organism evidence="1 2">
    <name type="scientific">Anaerotruncus colihominis</name>
    <dbReference type="NCBI Taxonomy" id="169435"/>
    <lineage>
        <taxon>Bacteria</taxon>
        <taxon>Bacillati</taxon>
        <taxon>Bacillota</taxon>
        <taxon>Clostridia</taxon>
        <taxon>Eubacteriales</taxon>
        <taxon>Oscillospiraceae</taxon>
        <taxon>Anaerotruncus</taxon>
    </lineage>
</organism>
<evidence type="ECO:0000313" key="1">
    <source>
        <dbReference type="EMBL" id="CUQ17056.1"/>
    </source>
</evidence>
<name>A0A174U6T7_9FIRM</name>
<reference evidence="1 2" key="1">
    <citation type="submission" date="2015-09" db="EMBL/GenBank/DDBJ databases">
        <authorList>
            <consortium name="Pathogen Informatics"/>
        </authorList>
    </citation>
    <scope>NUCLEOTIDE SEQUENCE [LARGE SCALE GENOMIC DNA]</scope>
    <source>
        <strain evidence="1 2">2789STDY5834939</strain>
    </source>
</reference>
<dbReference type="EMBL" id="CZBE01000032">
    <property type="protein sequence ID" value="CUQ17056.1"/>
    <property type="molecule type" value="Genomic_DNA"/>
</dbReference>
<accession>A0A174U6T7</accession>
<dbReference type="AlphaFoldDB" id="A0A174U6T7"/>
<sequence>MLGAALWFAASFGFYRFMMRQCNKAASAGYRAQRRYDMGVRR</sequence>
<gene>
    <name evidence="1" type="ORF">ERS852551_03407</name>
</gene>
<dbReference type="Proteomes" id="UP000095765">
    <property type="component" value="Unassembled WGS sequence"/>
</dbReference>
<dbReference type="RefSeq" id="WP_006875533.1">
    <property type="nucleotide sequence ID" value="NZ_CABIWA010000015.1"/>
</dbReference>
<dbReference type="GeneID" id="78846201"/>
<proteinExistence type="predicted"/>
<protein>
    <submittedName>
        <fullName evidence="1">Uncharacterized protein</fullName>
    </submittedName>
</protein>